<dbReference type="FunFam" id="3.30.540.30:FF:000001">
    <property type="entry name" value="Dipeptidyl peptidase 3"/>
    <property type="match status" value="1"/>
</dbReference>
<dbReference type="AlphaFoldDB" id="A0A132AKV9"/>
<reference evidence="17 18" key="1">
    <citation type="journal article" date="2015" name="Parasit. Vectors">
        <title>Draft genome of the scabies mite.</title>
        <authorList>
            <person name="Rider S.D.Jr."/>
            <person name="Morgan M.S."/>
            <person name="Arlian L.G."/>
        </authorList>
    </citation>
    <scope>NUCLEOTIDE SEQUENCE [LARGE SCALE GENOMIC DNA]</scope>
    <source>
        <strain evidence="17">Arlian Lab</strain>
    </source>
</reference>
<evidence type="ECO:0000256" key="10">
    <source>
        <dbReference type="ARBA" id="ARBA00022801"/>
    </source>
</evidence>
<evidence type="ECO:0000256" key="15">
    <source>
        <dbReference type="PIRSR" id="PIRSR007828-1"/>
    </source>
</evidence>
<sequence length="732" mass="84023">MAASDNEDIVYSVETPVLCLDAKDAFDGLNEQEKLYVHHLSKASWFGSLVDLFQTSPESPLIFVLLNRLFSSQSISELKKFALDRLNFSEIQWKEFLAYSAAFYANMGNYRSFGDSKFIPELPSNLLENLILNSTAYQSDPEMIKYLWNELKDKIYSLKKEERCLGFYPEGQTTYWSKNINQNDRELVGRFLALNCIDGYNTRVMKDIRNDQLIIRFASVRDSSDAEERSFIDCVDKDHLVIDGREFRLERGDYSGILSLVNKHLEKAQLFASNQIEQSMISRYIEHFRSGSLEAHKNGSRFWIQNLQPVIETYIGFIETYRDPAGQRAEFEGFVAIVNKEMSKKFNELVQNAEELLSHLPWPKVFEKDKFLKPDFTSLDVLTFACSGIPCGINIPNYDEIRQSEGFKNVSFGNVLCASSKVFDQNFLLSEDAQLLQEYSSAAFEIIVGLHELLGHGSGKLLKSTADGKLNFDPSQAIDPIEKNQISCWYNHNETYDSKFGPISSAYEECRAECVGLYLSTNKKVLKIFGFEEEEKMCRVVYAAWLQMIQKGIQSLKMYNPTTKKWLQAHSQARYVIMRVLLSSAKPIAKISYIPKSEIDGDPDLLIDFFKDLKLIENYGLDAVGNFLLRLQIYKSTGDIANASKLFAHYSAVDDDLENPYLKFREIVMARKKPRPIFIQSATKVIDSKVMLKTFEPNLEGLIESFQNHFNEESSLEATIIELYKKDSHYFN</sequence>
<dbReference type="EMBL" id="JXLN01017538">
    <property type="protein sequence ID" value="KPM11601.1"/>
    <property type="molecule type" value="Genomic_DNA"/>
</dbReference>
<dbReference type="GO" id="GO:0006508">
    <property type="term" value="P:proteolysis"/>
    <property type="evidence" value="ECO:0007669"/>
    <property type="project" value="UniProtKB-KW"/>
</dbReference>
<evidence type="ECO:0000256" key="6">
    <source>
        <dbReference type="ARBA" id="ARBA00022438"/>
    </source>
</evidence>
<dbReference type="Gene3D" id="3.30.540.30">
    <property type="match status" value="3"/>
</dbReference>
<comment type="catalytic activity">
    <reaction evidence="1 14">
        <text>Release of an N-terminal dipeptide from a peptide comprising four or more residues, with broad specificity. Also acts on dipeptidyl 2-naphthylamides.</text>
        <dbReference type="EC" id="3.4.14.4"/>
    </reaction>
</comment>
<dbReference type="InterPro" id="IPR005317">
    <property type="entry name" value="Dipeptidyl-peptase3"/>
</dbReference>
<dbReference type="GO" id="GO:0004177">
    <property type="term" value="F:aminopeptidase activity"/>
    <property type="evidence" value="ECO:0007669"/>
    <property type="project" value="UniProtKB-KW"/>
</dbReference>
<dbReference type="PANTHER" id="PTHR23422:SF11">
    <property type="entry name" value="DIPEPTIDYL PEPTIDASE 3"/>
    <property type="match status" value="1"/>
</dbReference>
<name>A0A132AKV9_SARSC</name>
<dbReference type="EC" id="3.4.14.4" evidence="4 14"/>
<evidence type="ECO:0000256" key="14">
    <source>
        <dbReference type="PIRNR" id="PIRNR007828"/>
    </source>
</evidence>
<dbReference type="Pfam" id="PF03571">
    <property type="entry name" value="Peptidase_M49"/>
    <property type="match status" value="1"/>
</dbReference>
<feature type="binding site" evidence="16">
    <location>
        <position position="509"/>
    </location>
    <ligand>
        <name>Zn(2+)</name>
        <dbReference type="ChEBI" id="CHEBI:29105"/>
        <note>catalytic</note>
    </ligand>
</feature>
<evidence type="ECO:0000256" key="5">
    <source>
        <dbReference type="ARBA" id="ARBA00014713"/>
    </source>
</evidence>
<keyword evidence="12" id="KW-0007">Acetylation</keyword>
<feature type="binding site" evidence="16">
    <location>
        <position position="456"/>
    </location>
    <ligand>
        <name>Zn(2+)</name>
        <dbReference type="ChEBI" id="CHEBI:29105"/>
        <note>catalytic</note>
    </ligand>
</feature>
<evidence type="ECO:0000256" key="12">
    <source>
        <dbReference type="ARBA" id="ARBA00022990"/>
    </source>
</evidence>
<evidence type="ECO:0000256" key="16">
    <source>
        <dbReference type="PIRSR" id="PIRSR007828-2"/>
    </source>
</evidence>
<dbReference type="FunFam" id="3.30.540.30:FF:000003">
    <property type="entry name" value="Dipeptidyl peptidase 3"/>
    <property type="match status" value="1"/>
</dbReference>
<dbReference type="PANTHER" id="PTHR23422">
    <property type="entry name" value="DIPEPTIDYL PEPTIDASE III-RELATED"/>
    <property type="match status" value="1"/>
</dbReference>
<keyword evidence="13 14" id="KW-0482">Metalloprotease</keyword>
<comment type="cofactor">
    <cofactor evidence="14 16">
        <name>Zn(2+)</name>
        <dbReference type="ChEBI" id="CHEBI:29105"/>
    </cofactor>
    <text evidence="14 16">Binds 1 zinc ion per subunit.</text>
</comment>
<dbReference type="InterPro" id="IPR039461">
    <property type="entry name" value="Peptidase_M49"/>
</dbReference>
<dbReference type="Proteomes" id="UP000616769">
    <property type="component" value="Unassembled WGS sequence"/>
</dbReference>
<gene>
    <name evidence="17" type="ORF">QR98_0101740</name>
</gene>
<evidence type="ECO:0000256" key="4">
    <source>
        <dbReference type="ARBA" id="ARBA00012063"/>
    </source>
</evidence>
<proteinExistence type="inferred from homology"/>
<keyword evidence="7 14" id="KW-0963">Cytoplasm</keyword>
<dbReference type="OrthoDB" id="4694525at2759"/>
<keyword evidence="8 14" id="KW-0645">Protease</keyword>
<protein>
    <recommendedName>
        <fullName evidence="5 14">Dipeptidyl peptidase 3</fullName>
        <ecNumber evidence="4 14">3.4.14.4</ecNumber>
    </recommendedName>
    <alternativeName>
        <fullName evidence="14">Dipeptidyl aminopeptidase III</fullName>
    </alternativeName>
    <alternativeName>
        <fullName evidence="14">Dipeptidyl peptidase III</fullName>
    </alternativeName>
</protein>
<evidence type="ECO:0000256" key="8">
    <source>
        <dbReference type="ARBA" id="ARBA00022670"/>
    </source>
</evidence>
<dbReference type="FunFam" id="3.30.540.30:FF:000002">
    <property type="entry name" value="Dipeptidyl peptidase 3"/>
    <property type="match status" value="1"/>
</dbReference>
<comment type="similarity">
    <text evidence="3 14">Belongs to the peptidase M49 family.</text>
</comment>
<keyword evidence="6 14" id="KW-0031">Aminopeptidase</keyword>
<dbReference type="GO" id="GO:0008270">
    <property type="term" value="F:zinc ion binding"/>
    <property type="evidence" value="ECO:0007669"/>
    <property type="project" value="UniProtKB-ARBA"/>
</dbReference>
<feature type="binding site" evidence="16">
    <location>
        <position position="451"/>
    </location>
    <ligand>
        <name>Zn(2+)</name>
        <dbReference type="ChEBI" id="CHEBI:29105"/>
        <note>catalytic</note>
    </ligand>
</feature>
<evidence type="ECO:0000256" key="1">
    <source>
        <dbReference type="ARBA" id="ARBA00001336"/>
    </source>
</evidence>
<comment type="subcellular location">
    <subcellularLocation>
        <location evidence="2">Cytoplasm</location>
    </subcellularLocation>
</comment>
<feature type="active site" evidence="15">
    <location>
        <position position="452"/>
    </location>
</feature>
<accession>A0A132AKV9</accession>
<evidence type="ECO:0000256" key="9">
    <source>
        <dbReference type="ARBA" id="ARBA00022723"/>
    </source>
</evidence>
<comment type="caution">
    <text evidence="17">The sequence shown here is derived from an EMBL/GenBank/DDBJ whole genome shotgun (WGS) entry which is preliminary data.</text>
</comment>
<keyword evidence="9 14" id="KW-0479">Metal-binding</keyword>
<dbReference type="VEuPathDB" id="VectorBase:SSCA008080"/>
<dbReference type="GO" id="GO:0005737">
    <property type="term" value="C:cytoplasm"/>
    <property type="evidence" value="ECO:0007669"/>
    <property type="project" value="UniProtKB-SubCell"/>
</dbReference>
<keyword evidence="10 14" id="KW-0378">Hydrolase</keyword>
<dbReference type="GO" id="GO:0008239">
    <property type="term" value="F:dipeptidyl-peptidase activity"/>
    <property type="evidence" value="ECO:0007669"/>
    <property type="project" value="UniProtKB-UniRule"/>
</dbReference>
<keyword evidence="11 14" id="KW-0862">Zinc</keyword>
<organism evidence="17 18">
    <name type="scientific">Sarcoptes scabiei</name>
    <name type="common">Itch mite</name>
    <name type="synonym">Acarus scabiei</name>
    <dbReference type="NCBI Taxonomy" id="52283"/>
    <lineage>
        <taxon>Eukaryota</taxon>
        <taxon>Metazoa</taxon>
        <taxon>Ecdysozoa</taxon>
        <taxon>Arthropoda</taxon>
        <taxon>Chelicerata</taxon>
        <taxon>Arachnida</taxon>
        <taxon>Acari</taxon>
        <taxon>Acariformes</taxon>
        <taxon>Sarcoptiformes</taxon>
        <taxon>Astigmata</taxon>
        <taxon>Psoroptidia</taxon>
        <taxon>Sarcoptoidea</taxon>
        <taxon>Sarcoptidae</taxon>
        <taxon>Sarcoptinae</taxon>
        <taxon>Sarcoptes</taxon>
    </lineage>
</organism>
<evidence type="ECO:0000313" key="17">
    <source>
        <dbReference type="EMBL" id="KPM11601.1"/>
    </source>
</evidence>
<evidence type="ECO:0000256" key="2">
    <source>
        <dbReference type="ARBA" id="ARBA00004496"/>
    </source>
</evidence>
<evidence type="ECO:0000313" key="18">
    <source>
        <dbReference type="Proteomes" id="UP000616769"/>
    </source>
</evidence>
<evidence type="ECO:0000256" key="13">
    <source>
        <dbReference type="ARBA" id="ARBA00023049"/>
    </source>
</evidence>
<dbReference type="GO" id="GO:0008235">
    <property type="term" value="F:metalloexopeptidase activity"/>
    <property type="evidence" value="ECO:0007669"/>
    <property type="project" value="InterPro"/>
</dbReference>
<evidence type="ECO:0000256" key="11">
    <source>
        <dbReference type="ARBA" id="ARBA00022833"/>
    </source>
</evidence>
<dbReference type="PIRSF" id="PIRSF007828">
    <property type="entry name" value="Dipeptidyl-peptidase_III"/>
    <property type="match status" value="1"/>
</dbReference>
<evidence type="ECO:0000256" key="7">
    <source>
        <dbReference type="ARBA" id="ARBA00022490"/>
    </source>
</evidence>
<evidence type="ECO:0000256" key="3">
    <source>
        <dbReference type="ARBA" id="ARBA00010200"/>
    </source>
</evidence>